<gene>
    <name evidence="2" type="ORF">KS407_16085</name>
</gene>
<evidence type="ECO:0000256" key="1">
    <source>
        <dbReference type="SAM" id="Phobius"/>
    </source>
</evidence>
<feature type="transmembrane region" description="Helical" evidence="1">
    <location>
        <begin position="195"/>
        <end position="219"/>
    </location>
</feature>
<protein>
    <submittedName>
        <fullName evidence="2">ABC transporter permease</fullName>
    </submittedName>
</protein>
<keyword evidence="1" id="KW-0812">Transmembrane</keyword>
<feature type="transmembrane region" description="Helical" evidence="1">
    <location>
        <begin position="113"/>
        <end position="133"/>
    </location>
</feature>
<feature type="transmembrane region" description="Helical" evidence="1">
    <location>
        <begin position="231"/>
        <end position="254"/>
    </location>
</feature>
<evidence type="ECO:0000313" key="3">
    <source>
        <dbReference type="Proteomes" id="UP000790580"/>
    </source>
</evidence>
<dbReference type="PANTHER" id="PTHR43471:SF14">
    <property type="entry name" value="ABC-2 TYPE TRANSPORT SYSTEM PERMEASE PROTEIN"/>
    <property type="match status" value="1"/>
</dbReference>
<keyword evidence="3" id="KW-1185">Reference proteome</keyword>
<dbReference type="Proteomes" id="UP000790580">
    <property type="component" value="Unassembled WGS sequence"/>
</dbReference>
<evidence type="ECO:0000313" key="2">
    <source>
        <dbReference type="EMBL" id="MBU9722938.1"/>
    </source>
</evidence>
<name>A0ABS6JWH5_9BACI</name>
<organism evidence="2 3">
    <name type="scientific">Evansella alkalicola</name>
    <dbReference type="NCBI Taxonomy" id="745819"/>
    <lineage>
        <taxon>Bacteria</taxon>
        <taxon>Bacillati</taxon>
        <taxon>Bacillota</taxon>
        <taxon>Bacilli</taxon>
        <taxon>Bacillales</taxon>
        <taxon>Bacillaceae</taxon>
        <taxon>Evansella</taxon>
    </lineage>
</organism>
<dbReference type="RefSeq" id="WP_088073668.1">
    <property type="nucleotide sequence ID" value="NZ_JAHQCR010000064.1"/>
</dbReference>
<keyword evidence="1" id="KW-1133">Transmembrane helix</keyword>
<dbReference type="Pfam" id="PF12679">
    <property type="entry name" value="ABC2_membrane_2"/>
    <property type="match status" value="1"/>
</dbReference>
<comment type="caution">
    <text evidence="2">The sequence shown here is derived from an EMBL/GenBank/DDBJ whole genome shotgun (WGS) entry which is preliminary data.</text>
</comment>
<keyword evidence="1" id="KW-0472">Membrane</keyword>
<sequence>MKLPFLERLSFTGKKVKLKNGDEANTDAHIEERNQGERAPHPFWVIVQKEMADQIRSWRFVILFLIILLTCLGSLYTALTNIRDVAANIDANNAFLFLRLFTISDPDGTLPPFITFISFLGPLLGIALGFDAINAERNRGTLSRIVSQPIQRDYLINAKYIATLIMIAVLIFTLGFLVMAFGILATGLPPTWDEFWRIIVFMLMSIVYIGFWLNLSILFSIRFKQPATSAISCIAIWLFFGVFYSMIVNIIGGIGNEADGRFTQVLSNLNPNYLFSDITTILLTPSIRSVGPLTMEQVVGAIPSTLPLGQSLLLIWPQLTGLIAATLLCFALSYVIFMRQEIRA</sequence>
<feature type="transmembrane region" description="Helical" evidence="1">
    <location>
        <begin position="154"/>
        <end position="183"/>
    </location>
</feature>
<feature type="transmembrane region" description="Helical" evidence="1">
    <location>
        <begin position="58"/>
        <end position="79"/>
    </location>
</feature>
<feature type="transmembrane region" description="Helical" evidence="1">
    <location>
        <begin position="315"/>
        <end position="337"/>
    </location>
</feature>
<proteinExistence type="predicted"/>
<dbReference type="EMBL" id="JAHQCR010000064">
    <property type="protein sequence ID" value="MBU9722938.1"/>
    <property type="molecule type" value="Genomic_DNA"/>
</dbReference>
<dbReference type="PANTHER" id="PTHR43471">
    <property type="entry name" value="ABC TRANSPORTER PERMEASE"/>
    <property type="match status" value="1"/>
</dbReference>
<accession>A0ABS6JWH5</accession>
<reference evidence="2 3" key="1">
    <citation type="submission" date="2021-06" db="EMBL/GenBank/DDBJ databases">
        <title>Bacillus sp. RD4P76, an endophyte from a halophyte.</title>
        <authorList>
            <person name="Sun J.-Q."/>
        </authorList>
    </citation>
    <scope>NUCLEOTIDE SEQUENCE [LARGE SCALE GENOMIC DNA]</scope>
    <source>
        <strain evidence="2 3">JCM 17098</strain>
    </source>
</reference>